<dbReference type="SUPFAM" id="SSF54909">
    <property type="entry name" value="Dimeric alpha+beta barrel"/>
    <property type="match status" value="1"/>
</dbReference>
<dbReference type="PANTHER" id="PTHR30521">
    <property type="entry name" value="DEFERROCHELATASE/PEROXIDASE"/>
    <property type="match status" value="1"/>
</dbReference>
<feature type="domain" description="Dyp-type peroxidase N-terminal" evidence="15">
    <location>
        <begin position="83"/>
        <end position="234"/>
    </location>
</feature>
<evidence type="ECO:0000259" key="16">
    <source>
        <dbReference type="Pfam" id="PF20628"/>
    </source>
</evidence>
<keyword evidence="3 13" id="KW-0349">Heme</keyword>
<dbReference type="Pfam" id="PF20628">
    <property type="entry name" value="Dyp_perox_C"/>
    <property type="match status" value="1"/>
</dbReference>
<evidence type="ECO:0000256" key="2">
    <source>
        <dbReference type="ARBA" id="ARBA00022559"/>
    </source>
</evidence>
<feature type="compositionally biased region" description="Basic and acidic residues" evidence="14">
    <location>
        <begin position="335"/>
        <end position="345"/>
    </location>
</feature>
<evidence type="ECO:0000256" key="5">
    <source>
        <dbReference type="ARBA" id="ARBA00022729"/>
    </source>
</evidence>
<evidence type="ECO:0000256" key="3">
    <source>
        <dbReference type="ARBA" id="ARBA00022617"/>
    </source>
</evidence>
<dbReference type="PROSITE" id="PS51404">
    <property type="entry name" value="DYP_PEROXIDASE"/>
    <property type="match status" value="1"/>
</dbReference>
<dbReference type="InterPro" id="IPR048328">
    <property type="entry name" value="Dyp_perox_C"/>
</dbReference>
<evidence type="ECO:0000256" key="9">
    <source>
        <dbReference type="ARBA" id="ARBA00025737"/>
    </source>
</evidence>
<dbReference type="InterPro" id="IPR006314">
    <property type="entry name" value="Dyp_peroxidase"/>
</dbReference>
<keyword evidence="4 13" id="KW-0479">Metal-binding</keyword>
<protein>
    <recommendedName>
        <fullName evidence="10 13">Deferrochelatase</fullName>
        <ecNumber evidence="13">1.11.1.-</ecNumber>
    </recommendedName>
    <alternativeName>
        <fullName evidence="11 13">Peroxidase EfeB</fullName>
    </alternativeName>
</protein>
<dbReference type="NCBIfam" id="TIGR01413">
    <property type="entry name" value="Dyp_perox_fam"/>
    <property type="match status" value="1"/>
</dbReference>
<sequence length="449" mass="48032">MNHPDTATVPTRPEADVRPPGLGRRTFLRSAAGAAGVVGLGVLTPRAVGAVDHATTSPTGAAAATTVTASDPGRTVVFHGPQQAGILTPLQRHAAFLALDVTAGSRAELEELFRALTDRARFLTTGGTQVSGGPGAPPSDSGVLGVDVVPGGLTITTSVGASLFDHRFGLADRKPARLRAMDTFADDALDRARCDGDLLLQVCADDVDVVVHAVRDLTRATRGAMQVRWRQDGFASPPRPSGTPRNLMGFKDGTANPATGDPRTMGDVVWTKAGTVAAVDGLPAVVEPAWTTGGTYHVVRLIRMLVEFWDRVSLHEQENMFGRRRDTGAPLTGTHEFDDPHLERDPTGDVIQMDAHIRLANPRSPGSERLRMLRRPYNYDAGTDANGNLDMGLVFVAFNQDLDRQFVAVQKRLEGEPLVDYISPFGGGYYFALPGVRAADDWYASRLLA</sequence>
<evidence type="ECO:0000256" key="11">
    <source>
        <dbReference type="ARBA" id="ARBA00033775"/>
    </source>
</evidence>
<dbReference type="Pfam" id="PF04261">
    <property type="entry name" value="Dyp_perox_N"/>
    <property type="match status" value="1"/>
</dbReference>
<dbReference type="EC" id="1.11.1.-" evidence="13"/>
<evidence type="ECO:0000256" key="7">
    <source>
        <dbReference type="ARBA" id="ARBA00023004"/>
    </source>
</evidence>
<evidence type="ECO:0000256" key="14">
    <source>
        <dbReference type="SAM" id="MobiDB-lite"/>
    </source>
</evidence>
<comment type="cofactor">
    <cofactor evidence="13">
        <name>heme b</name>
        <dbReference type="ChEBI" id="CHEBI:60344"/>
    </cofactor>
    <text evidence="13">Binds 1 heme b (iron(II)-protoporphyrin IX) group non-covalently per subunit.</text>
</comment>
<comment type="catalytic activity">
    <reaction evidence="12">
        <text>heme b + 2 H(+) = protoporphyrin IX + Fe(2+)</text>
        <dbReference type="Rhea" id="RHEA:22584"/>
        <dbReference type="ChEBI" id="CHEBI:15378"/>
        <dbReference type="ChEBI" id="CHEBI:29033"/>
        <dbReference type="ChEBI" id="CHEBI:57306"/>
        <dbReference type="ChEBI" id="CHEBI:60344"/>
        <dbReference type="EC" id="4.98.1.1"/>
    </reaction>
    <physiologicalReaction direction="left-to-right" evidence="12">
        <dbReference type="Rhea" id="RHEA:22585"/>
    </physiologicalReaction>
</comment>
<feature type="region of interest" description="Disordered" evidence="14">
    <location>
        <begin position="324"/>
        <end position="345"/>
    </location>
</feature>
<comment type="function">
    <text evidence="13">Involved in the recovery of exogenous heme iron. Extracts iron from heme while preserving the protoporphyrin ring intact.</text>
</comment>
<dbReference type="NCBIfam" id="TIGR01412">
    <property type="entry name" value="tat_substr_1"/>
    <property type="match status" value="1"/>
</dbReference>
<dbReference type="InterPro" id="IPR006311">
    <property type="entry name" value="TAT_signal"/>
</dbReference>
<comment type="subcellular location">
    <subcellularLocation>
        <location evidence="1">Cell envelope</location>
    </subcellularLocation>
</comment>
<feature type="region of interest" description="Disordered" evidence="14">
    <location>
        <begin position="1"/>
        <end position="22"/>
    </location>
</feature>
<gene>
    <name evidence="17" type="primary">efeB</name>
    <name evidence="17" type="ORF">KDY119_00751</name>
</gene>
<keyword evidence="2 13" id="KW-0575">Peroxidase</keyword>
<evidence type="ECO:0000313" key="17">
    <source>
        <dbReference type="EMBL" id="QFU97257.1"/>
    </source>
</evidence>
<dbReference type="Proteomes" id="UP000326702">
    <property type="component" value="Chromosome"/>
</dbReference>
<keyword evidence="8" id="KW-0456">Lyase</keyword>
<dbReference type="GO" id="GO:0005829">
    <property type="term" value="C:cytosol"/>
    <property type="evidence" value="ECO:0007669"/>
    <property type="project" value="TreeGrafter"/>
</dbReference>
<dbReference type="GO" id="GO:0004601">
    <property type="term" value="F:peroxidase activity"/>
    <property type="evidence" value="ECO:0007669"/>
    <property type="project" value="UniProtKB-KW"/>
</dbReference>
<keyword evidence="6 13" id="KW-0560">Oxidoreductase</keyword>
<evidence type="ECO:0000256" key="8">
    <source>
        <dbReference type="ARBA" id="ARBA00023239"/>
    </source>
</evidence>
<dbReference type="GO" id="GO:0004325">
    <property type="term" value="F:ferrochelatase activity"/>
    <property type="evidence" value="ECO:0007669"/>
    <property type="project" value="UniProtKB-EC"/>
</dbReference>
<reference evidence="17 18" key="1">
    <citation type="submission" date="2019-10" db="EMBL/GenBank/DDBJ databases">
        <title>Genome sequence of Luteimicrobium xylanilyticum HY-24.</title>
        <authorList>
            <person name="Kim D.Y."/>
            <person name="Park H.-Y."/>
        </authorList>
    </citation>
    <scope>NUCLEOTIDE SEQUENCE [LARGE SCALE GENOMIC DNA]</scope>
    <source>
        <strain evidence="17 18">HY-24</strain>
    </source>
</reference>
<evidence type="ECO:0000256" key="4">
    <source>
        <dbReference type="ARBA" id="ARBA00022723"/>
    </source>
</evidence>
<keyword evidence="18" id="KW-1185">Reference proteome</keyword>
<evidence type="ECO:0000256" key="10">
    <source>
        <dbReference type="ARBA" id="ARBA00033771"/>
    </source>
</evidence>
<evidence type="ECO:0000256" key="1">
    <source>
        <dbReference type="ARBA" id="ARBA00004196"/>
    </source>
</evidence>
<evidence type="ECO:0000313" key="18">
    <source>
        <dbReference type="Proteomes" id="UP000326702"/>
    </source>
</evidence>
<feature type="domain" description="Dyp-type peroxidase C-terminal" evidence="16">
    <location>
        <begin position="243"/>
        <end position="436"/>
    </location>
</feature>
<feature type="region of interest" description="Disordered" evidence="14">
    <location>
        <begin position="232"/>
        <end position="263"/>
    </location>
</feature>
<dbReference type="EMBL" id="CP045529">
    <property type="protein sequence ID" value="QFU97257.1"/>
    <property type="molecule type" value="Genomic_DNA"/>
</dbReference>
<name>A0A5P9Q757_9MICO</name>
<proteinExistence type="inferred from homology"/>
<dbReference type="KEGG" id="lxl:KDY119_00751"/>
<dbReference type="PROSITE" id="PS51318">
    <property type="entry name" value="TAT"/>
    <property type="match status" value="1"/>
</dbReference>
<dbReference type="InterPro" id="IPR006313">
    <property type="entry name" value="EfeB/EfeN"/>
</dbReference>
<dbReference type="InterPro" id="IPR011008">
    <property type="entry name" value="Dimeric_a/b-barrel"/>
</dbReference>
<dbReference type="GO" id="GO:0046872">
    <property type="term" value="F:metal ion binding"/>
    <property type="evidence" value="ECO:0007669"/>
    <property type="project" value="UniProtKB-KW"/>
</dbReference>
<evidence type="ECO:0000256" key="12">
    <source>
        <dbReference type="ARBA" id="ARBA00048856"/>
    </source>
</evidence>
<keyword evidence="5" id="KW-0732">Signal</keyword>
<dbReference type="InterPro" id="IPR048327">
    <property type="entry name" value="Dyp_perox_N"/>
</dbReference>
<evidence type="ECO:0000259" key="15">
    <source>
        <dbReference type="Pfam" id="PF04261"/>
    </source>
</evidence>
<accession>A0A5P9Q757</accession>
<dbReference type="GO" id="GO:0030313">
    <property type="term" value="C:cell envelope"/>
    <property type="evidence" value="ECO:0007669"/>
    <property type="project" value="UniProtKB-SubCell"/>
</dbReference>
<dbReference type="PANTHER" id="PTHR30521:SF4">
    <property type="entry name" value="DEFERROCHELATASE"/>
    <property type="match status" value="1"/>
</dbReference>
<dbReference type="AlphaFoldDB" id="A0A5P9Q757"/>
<dbReference type="GO" id="GO:0033212">
    <property type="term" value="P:iron import into cell"/>
    <property type="evidence" value="ECO:0007669"/>
    <property type="project" value="InterPro"/>
</dbReference>
<comment type="similarity">
    <text evidence="9 13">Belongs to the DyP-type peroxidase family.</text>
</comment>
<evidence type="ECO:0000256" key="6">
    <source>
        <dbReference type="ARBA" id="ARBA00023002"/>
    </source>
</evidence>
<dbReference type="GO" id="GO:0020037">
    <property type="term" value="F:heme binding"/>
    <property type="evidence" value="ECO:0007669"/>
    <property type="project" value="InterPro"/>
</dbReference>
<organism evidence="17 18">
    <name type="scientific">Luteimicrobium xylanilyticum</name>
    <dbReference type="NCBI Taxonomy" id="1133546"/>
    <lineage>
        <taxon>Bacteria</taxon>
        <taxon>Bacillati</taxon>
        <taxon>Actinomycetota</taxon>
        <taxon>Actinomycetes</taxon>
        <taxon>Micrococcales</taxon>
        <taxon>Luteimicrobium</taxon>
    </lineage>
</organism>
<keyword evidence="7 13" id="KW-0408">Iron</keyword>
<evidence type="ECO:0000256" key="13">
    <source>
        <dbReference type="RuleBase" id="RU365017"/>
    </source>
</evidence>